<dbReference type="HOGENOM" id="CLU_012494_6_1_11"/>
<evidence type="ECO:0000259" key="2">
    <source>
        <dbReference type="Pfam" id="PF07859"/>
    </source>
</evidence>
<dbReference type="InterPro" id="IPR013094">
    <property type="entry name" value="AB_hydrolase_3"/>
</dbReference>
<keyword evidence="1" id="KW-0378">Hydrolase</keyword>
<protein>
    <submittedName>
        <fullName evidence="3">Esterase/lipase</fullName>
    </submittedName>
</protein>
<organism evidence="3 4">
    <name type="scientific">Corynebacterium singulare</name>
    <dbReference type="NCBI Taxonomy" id="161899"/>
    <lineage>
        <taxon>Bacteria</taxon>
        <taxon>Bacillati</taxon>
        <taxon>Actinomycetota</taxon>
        <taxon>Actinomycetes</taxon>
        <taxon>Mycobacteriales</taxon>
        <taxon>Corynebacteriaceae</taxon>
        <taxon>Corynebacterium</taxon>
    </lineage>
</organism>
<dbReference type="SUPFAM" id="SSF53474">
    <property type="entry name" value="alpha/beta-Hydrolases"/>
    <property type="match status" value="1"/>
</dbReference>
<accession>A0A0B6ET06</accession>
<dbReference type="Proteomes" id="UP000031890">
    <property type="component" value="Chromosome"/>
</dbReference>
<dbReference type="GO" id="GO:0016787">
    <property type="term" value="F:hydrolase activity"/>
    <property type="evidence" value="ECO:0007669"/>
    <property type="project" value="UniProtKB-KW"/>
</dbReference>
<dbReference type="KEGG" id="csx:CSING_10400"/>
<dbReference type="EMBL" id="CP010827">
    <property type="protein sequence ID" value="AJI79592.1"/>
    <property type="molecule type" value="Genomic_DNA"/>
</dbReference>
<dbReference type="InterPro" id="IPR029058">
    <property type="entry name" value="AB_hydrolase_fold"/>
</dbReference>
<dbReference type="PANTHER" id="PTHR48081">
    <property type="entry name" value="AB HYDROLASE SUPERFAMILY PROTEIN C4A8.06C"/>
    <property type="match status" value="1"/>
</dbReference>
<evidence type="ECO:0000313" key="3">
    <source>
        <dbReference type="EMBL" id="AJI79592.1"/>
    </source>
</evidence>
<dbReference type="InterPro" id="IPR050300">
    <property type="entry name" value="GDXG_lipolytic_enzyme"/>
</dbReference>
<evidence type="ECO:0000313" key="4">
    <source>
        <dbReference type="Proteomes" id="UP000031890"/>
    </source>
</evidence>
<dbReference type="PANTHER" id="PTHR48081:SF8">
    <property type="entry name" value="ALPHA_BETA HYDROLASE FOLD-3 DOMAIN-CONTAINING PROTEIN-RELATED"/>
    <property type="match status" value="1"/>
</dbReference>
<sequence>MYIRPELRAGAAVMSLFDPTNPLIRRAGRVVPALWPAPYIYGVRTRRVKNHDIHATIYEPDNPRAVVLWIHGGGLLMGHPRQDVKHLKDTAAQLGVTVVAPHYRFAPEHPYPAALDDVHSAHRWLLTHADELGVRPDRIVIGGQSAGGGLAAALCQRLYDEGGIQPVGQWLFCPMLDDRAASDERNVIWDADSNAQAWRYYVQDDPNAPYAVPGRRADLTGLPPAWLYAGHSELFYGEILDYAERLEAAGVPTQCEVVEGGVHAFELWAPHTAAAKRLLMSSRMWLDSTLNALD</sequence>
<name>A0A0B6ET06_9CORY</name>
<dbReference type="Gene3D" id="3.40.50.1820">
    <property type="entry name" value="alpha/beta hydrolase"/>
    <property type="match status" value="1"/>
</dbReference>
<dbReference type="AlphaFoldDB" id="A0A0B6ET06"/>
<evidence type="ECO:0000256" key="1">
    <source>
        <dbReference type="ARBA" id="ARBA00022801"/>
    </source>
</evidence>
<proteinExistence type="predicted"/>
<reference evidence="3 4" key="1">
    <citation type="journal article" date="2015" name="Genome Announc.">
        <title>Complete Genome Sequence and Annotation of Corynebacterium singulare DSM 44357, Isolated from a Human Semen Specimen.</title>
        <authorList>
            <person name="Merten M."/>
            <person name="Brinkrolf K."/>
            <person name="Albersmeier A."/>
            <person name="Kutter Y."/>
            <person name="Ruckert C."/>
            <person name="Tauch A."/>
        </authorList>
    </citation>
    <scope>NUCLEOTIDE SEQUENCE [LARGE SCALE GENOMIC DNA]</scope>
    <source>
        <strain evidence="3">IBS B52218</strain>
    </source>
</reference>
<gene>
    <name evidence="3" type="ORF">CSING_10400</name>
</gene>
<feature type="domain" description="Alpha/beta hydrolase fold-3" evidence="2">
    <location>
        <begin position="67"/>
        <end position="266"/>
    </location>
</feature>
<dbReference type="Pfam" id="PF07859">
    <property type="entry name" value="Abhydrolase_3"/>
    <property type="match status" value="1"/>
</dbReference>
<dbReference type="STRING" id="161899.CSING_10400"/>